<protein>
    <recommendedName>
        <fullName evidence="3">AAA domain-containing protein</fullName>
    </recommendedName>
</protein>
<dbReference type="Gene3D" id="3.40.50.300">
    <property type="entry name" value="P-loop containing nucleotide triphosphate hydrolases"/>
    <property type="match status" value="1"/>
</dbReference>
<accession>A0ABW4EKP4</accession>
<dbReference type="Proteomes" id="UP001597186">
    <property type="component" value="Unassembled WGS sequence"/>
</dbReference>
<gene>
    <name evidence="1" type="ORF">ACFTOW_14955</name>
</gene>
<evidence type="ECO:0008006" key="3">
    <source>
        <dbReference type="Google" id="ProtNLM"/>
    </source>
</evidence>
<evidence type="ECO:0000313" key="2">
    <source>
        <dbReference type="Proteomes" id="UP001597186"/>
    </source>
</evidence>
<comment type="caution">
    <text evidence="1">The sequence shown here is derived from an EMBL/GenBank/DDBJ whole genome shotgun (WGS) entry which is preliminary data.</text>
</comment>
<name>A0ABW4EKP4_9RHOB</name>
<dbReference type="InterPro" id="IPR027417">
    <property type="entry name" value="P-loop_NTPase"/>
</dbReference>
<reference evidence="2" key="1">
    <citation type="journal article" date="2019" name="Int. J. Syst. Evol. Microbiol.">
        <title>The Global Catalogue of Microorganisms (GCM) 10K type strain sequencing project: providing services to taxonomists for standard genome sequencing and annotation.</title>
        <authorList>
            <consortium name="The Broad Institute Genomics Platform"/>
            <consortium name="The Broad Institute Genome Sequencing Center for Infectious Disease"/>
            <person name="Wu L."/>
            <person name="Ma J."/>
        </authorList>
    </citation>
    <scope>NUCLEOTIDE SEQUENCE [LARGE SCALE GENOMIC DNA]</scope>
    <source>
        <strain evidence="2">CGMCC 1.12477</strain>
    </source>
</reference>
<dbReference type="RefSeq" id="WP_379917093.1">
    <property type="nucleotide sequence ID" value="NZ_JBHUDD010000139.1"/>
</dbReference>
<evidence type="ECO:0000313" key="1">
    <source>
        <dbReference type="EMBL" id="MFD1510684.1"/>
    </source>
</evidence>
<keyword evidence="2" id="KW-1185">Reference proteome</keyword>
<organism evidence="1 2">
    <name type="scientific">Lacimonas salitolerans</name>
    <dbReference type="NCBI Taxonomy" id="1323750"/>
    <lineage>
        <taxon>Bacteria</taxon>
        <taxon>Pseudomonadati</taxon>
        <taxon>Pseudomonadota</taxon>
        <taxon>Alphaproteobacteria</taxon>
        <taxon>Rhodobacterales</taxon>
        <taxon>Paracoccaceae</taxon>
        <taxon>Lacimonas</taxon>
    </lineage>
</organism>
<proteinExistence type="predicted"/>
<dbReference type="EMBL" id="JBHUDD010000139">
    <property type="protein sequence ID" value="MFD1510684.1"/>
    <property type="molecule type" value="Genomic_DNA"/>
</dbReference>
<sequence>MSAEKVNKTSEVFGVSREIPLNYVERTNVDDKFISCLAMQKHVIIFGSSKQGKTSLRKHCLNEDDYILVQCRNGWGLEKLAEGILKQAGYAVEVSSERTVENRSSHPEPNLPSLM</sequence>